<reference evidence="1 2" key="1">
    <citation type="submission" date="2014-04" db="EMBL/GenBank/DDBJ databases">
        <authorList>
            <consortium name="DOE Joint Genome Institute"/>
            <person name="Kuo A."/>
            <person name="Kohler A."/>
            <person name="Nagy L.G."/>
            <person name="Floudas D."/>
            <person name="Copeland A."/>
            <person name="Barry K.W."/>
            <person name="Cichocki N."/>
            <person name="Veneault-Fourrey C."/>
            <person name="LaButti K."/>
            <person name="Lindquist E.A."/>
            <person name="Lipzen A."/>
            <person name="Lundell T."/>
            <person name="Morin E."/>
            <person name="Murat C."/>
            <person name="Sun H."/>
            <person name="Tunlid A."/>
            <person name="Henrissat B."/>
            <person name="Grigoriev I.V."/>
            <person name="Hibbett D.S."/>
            <person name="Martin F."/>
            <person name="Nordberg H.P."/>
            <person name="Cantor M.N."/>
            <person name="Hua S.X."/>
        </authorList>
    </citation>
    <scope>NUCLEOTIDE SEQUENCE [LARGE SCALE GENOMIC DNA]</scope>
    <source>
        <strain evidence="1 2">LaAM-08-1</strain>
    </source>
</reference>
<sequence>MLRITRQNVSQPAWWLARREKPSKVRDRMAFLACYIIPGSRSGIKQMTEMTEKNSIE</sequence>
<evidence type="ECO:0000313" key="2">
    <source>
        <dbReference type="Proteomes" id="UP000054477"/>
    </source>
</evidence>
<dbReference type="EMBL" id="KN838581">
    <property type="protein sequence ID" value="KIK03364.1"/>
    <property type="molecule type" value="Genomic_DNA"/>
</dbReference>
<organism evidence="1 2">
    <name type="scientific">Laccaria amethystina LaAM-08-1</name>
    <dbReference type="NCBI Taxonomy" id="1095629"/>
    <lineage>
        <taxon>Eukaryota</taxon>
        <taxon>Fungi</taxon>
        <taxon>Dikarya</taxon>
        <taxon>Basidiomycota</taxon>
        <taxon>Agaricomycotina</taxon>
        <taxon>Agaricomycetes</taxon>
        <taxon>Agaricomycetidae</taxon>
        <taxon>Agaricales</taxon>
        <taxon>Agaricineae</taxon>
        <taxon>Hydnangiaceae</taxon>
        <taxon>Laccaria</taxon>
    </lineage>
</organism>
<dbReference type="Proteomes" id="UP000054477">
    <property type="component" value="Unassembled WGS sequence"/>
</dbReference>
<protein>
    <submittedName>
        <fullName evidence="1">Uncharacterized protein</fullName>
    </submittedName>
</protein>
<gene>
    <name evidence="1" type="ORF">K443DRAFT_480912</name>
</gene>
<proteinExistence type="predicted"/>
<evidence type="ECO:0000313" key="1">
    <source>
        <dbReference type="EMBL" id="KIK03364.1"/>
    </source>
</evidence>
<keyword evidence="2" id="KW-1185">Reference proteome</keyword>
<reference evidence="2" key="2">
    <citation type="submission" date="2015-01" db="EMBL/GenBank/DDBJ databases">
        <title>Evolutionary Origins and Diversification of the Mycorrhizal Mutualists.</title>
        <authorList>
            <consortium name="DOE Joint Genome Institute"/>
            <consortium name="Mycorrhizal Genomics Consortium"/>
            <person name="Kohler A."/>
            <person name="Kuo A."/>
            <person name="Nagy L.G."/>
            <person name="Floudas D."/>
            <person name="Copeland A."/>
            <person name="Barry K.W."/>
            <person name="Cichocki N."/>
            <person name="Veneault-Fourrey C."/>
            <person name="LaButti K."/>
            <person name="Lindquist E.A."/>
            <person name="Lipzen A."/>
            <person name="Lundell T."/>
            <person name="Morin E."/>
            <person name="Murat C."/>
            <person name="Riley R."/>
            <person name="Ohm R."/>
            <person name="Sun H."/>
            <person name="Tunlid A."/>
            <person name="Henrissat B."/>
            <person name="Grigoriev I.V."/>
            <person name="Hibbett D.S."/>
            <person name="Martin F."/>
        </authorList>
    </citation>
    <scope>NUCLEOTIDE SEQUENCE [LARGE SCALE GENOMIC DNA]</scope>
    <source>
        <strain evidence="2">LaAM-08-1</strain>
    </source>
</reference>
<dbReference type="AlphaFoldDB" id="A0A0C9XPB5"/>
<accession>A0A0C9XPB5</accession>
<name>A0A0C9XPB5_9AGAR</name>
<dbReference type="HOGENOM" id="CLU_3002030_0_0_1"/>
<feature type="non-terminal residue" evidence="1">
    <location>
        <position position="57"/>
    </location>
</feature>